<dbReference type="InterPro" id="IPR042267">
    <property type="entry name" value="VTC_sf"/>
</dbReference>
<gene>
    <name evidence="2" type="ORF">CFN03_07485</name>
</gene>
<evidence type="ECO:0000259" key="1">
    <source>
        <dbReference type="Pfam" id="PF09359"/>
    </source>
</evidence>
<proteinExistence type="predicted"/>
<organism evidence="2 3">
    <name type="scientific">Salinicoccus roseus</name>
    <dbReference type="NCBI Taxonomy" id="45670"/>
    <lineage>
        <taxon>Bacteria</taxon>
        <taxon>Bacillati</taxon>
        <taxon>Bacillota</taxon>
        <taxon>Bacilli</taxon>
        <taxon>Bacillales</taxon>
        <taxon>Staphylococcaceae</taxon>
        <taxon>Salinicoccus</taxon>
    </lineage>
</organism>
<dbReference type="RefSeq" id="WP_094906482.1">
    <property type="nucleotide sequence ID" value="NZ_NPEZ01000003.1"/>
</dbReference>
<dbReference type="InterPro" id="IPR018966">
    <property type="entry name" value="VTC_domain"/>
</dbReference>
<name>A0A265E5R4_9STAP</name>
<sequence>MALEVFNRREVKYLIPFEVYEDIAERITENMRFDKFGTDGKYNIVSLYFDSEDEKIYTETRNKLLFRQKLRLRVYDEADLTSTSFLEVKQKFNNVVNKRRTAIPLSEAYDYIYNGADVIESASNPQIFKEADHFRNLYNLEPKVVVSYDRQAFHGVTESDLRVTFDYNLRCRSDDLNIEKGPHGNYFIDKDLVVMEVKMSSSIPLWLTRILSEYGLKKEGVSKFCTSIDVESLGMEHAIQNSKVGQS</sequence>
<accession>A0A265E5R4</accession>
<dbReference type="Pfam" id="PF09359">
    <property type="entry name" value="VTC"/>
    <property type="match status" value="1"/>
</dbReference>
<dbReference type="CDD" id="cd07750">
    <property type="entry name" value="PolyPPase_VTC_like"/>
    <property type="match status" value="1"/>
</dbReference>
<feature type="domain" description="VTC" evidence="1">
    <location>
        <begin position="7"/>
        <end position="229"/>
    </location>
</feature>
<dbReference type="EMBL" id="NPEZ01000003">
    <property type="protein sequence ID" value="OZT76913.1"/>
    <property type="molecule type" value="Genomic_DNA"/>
</dbReference>
<comment type="caution">
    <text evidence="2">The sequence shown here is derived from an EMBL/GenBank/DDBJ whole genome shotgun (WGS) entry which is preliminary data.</text>
</comment>
<protein>
    <submittedName>
        <fullName evidence="2">VTC domain-containing protein</fullName>
    </submittedName>
</protein>
<dbReference type="Proteomes" id="UP000216682">
    <property type="component" value="Unassembled WGS sequence"/>
</dbReference>
<dbReference type="Gene3D" id="3.20.100.30">
    <property type="entry name" value="VTC, catalytic tunnel domain"/>
    <property type="match status" value="1"/>
</dbReference>
<reference evidence="2 3" key="1">
    <citation type="submission" date="2017-07" db="EMBL/GenBank/DDBJ databases">
        <title>Shotgun whole genome sequences of three halophilic bacterial isolates.</title>
        <authorList>
            <person name="Pozzo T."/>
            <person name="Higdon S.M."/>
            <person name="Quillaguaman J."/>
        </authorList>
    </citation>
    <scope>NUCLEOTIDE SEQUENCE [LARGE SCALE GENOMIC DNA]</scope>
    <source>
        <strain evidence="2 3">BU-1</strain>
    </source>
</reference>
<dbReference type="AlphaFoldDB" id="A0A265E5R4"/>
<evidence type="ECO:0000313" key="3">
    <source>
        <dbReference type="Proteomes" id="UP000216682"/>
    </source>
</evidence>
<dbReference type="GO" id="GO:0006799">
    <property type="term" value="P:polyphosphate biosynthetic process"/>
    <property type="evidence" value="ECO:0007669"/>
    <property type="project" value="UniProtKB-ARBA"/>
</dbReference>
<evidence type="ECO:0000313" key="2">
    <source>
        <dbReference type="EMBL" id="OZT76913.1"/>
    </source>
</evidence>